<feature type="compositionally biased region" description="Pro residues" evidence="4">
    <location>
        <begin position="465"/>
        <end position="474"/>
    </location>
</feature>
<feature type="transmembrane region" description="Helical" evidence="5">
    <location>
        <begin position="133"/>
        <end position="151"/>
    </location>
</feature>
<accession>A0A2W5WW65</accession>
<dbReference type="InterPro" id="IPR050482">
    <property type="entry name" value="Sensor_HK_TwoCompSys"/>
</dbReference>
<keyword evidence="1" id="KW-0808">Transferase</keyword>
<keyword evidence="5" id="KW-0812">Transmembrane</keyword>
<evidence type="ECO:0000256" key="2">
    <source>
        <dbReference type="ARBA" id="ARBA00022777"/>
    </source>
</evidence>
<feature type="transmembrane region" description="Helical" evidence="5">
    <location>
        <begin position="197"/>
        <end position="222"/>
    </location>
</feature>
<dbReference type="Pfam" id="PF02518">
    <property type="entry name" value="HATPase_c"/>
    <property type="match status" value="1"/>
</dbReference>
<evidence type="ECO:0000313" key="8">
    <source>
        <dbReference type="EMBL" id="PZR54932.1"/>
    </source>
</evidence>
<organism evidence="8 9">
    <name type="scientific">Xylanimonas oleitrophica</name>
    <dbReference type="NCBI Taxonomy" id="2607479"/>
    <lineage>
        <taxon>Bacteria</taxon>
        <taxon>Bacillati</taxon>
        <taxon>Actinomycetota</taxon>
        <taxon>Actinomycetes</taxon>
        <taxon>Micrococcales</taxon>
        <taxon>Promicromonosporaceae</taxon>
        <taxon>Xylanimonas</taxon>
    </lineage>
</organism>
<feature type="region of interest" description="Disordered" evidence="4">
    <location>
        <begin position="427"/>
        <end position="489"/>
    </location>
</feature>
<gene>
    <name evidence="8" type="ORF">DNL40_00590</name>
</gene>
<keyword evidence="3" id="KW-0902">Two-component regulatory system</keyword>
<evidence type="ECO:0000259" key="6">
    <source>
        <dbReference type="Pfam" id="PF02518"/>
    </source>
</evidence>
<dbReference type="PANTHER" id="PTHR24421:SF61">
    <property type="entry name" value="OXYGEN SENSOR HISTIDINE KINASE NREB"/>
    <property type="match status" value="1"/>
</dbReference>
<evidence type="ECO:0000256" key="1">
    <source>
        <dbReference type="ARBA" id="ARBA00022679"/>
    </source>
</evidence>
<protein>
    <submittedName>
        <fullName evidence="8">Histidine kinase</fullName>
    </submittedName>
</protein>
<sequence length="489" mass="51193">MSTTTGRPESGAARLPLRRPQRDRWVAGVCAGVAAHTGLPLPVVRILVVLLALSGGAGVAVYVFWWVTVPTGDPRDAAAAREPAAMHRLAPRLRLSGPVARMQRRDILVGAVLLVGAAVLVAVRAGWDWSQSWVLPSVLALGGLALAWSQLDSLQRGGAGPDGGDRGRGPALTRLAGGLVLVLAGVLLFVGQDTPGWAVVQAAFASIAVLTGFALVLAPWWLRLARELGDERAARAREAERADIAAHLHDSVLQTLALIRNRADDADTVARMARAQERELREWLYDDRREPGTSLAAELRSLVAEVEDGRVGKPAADDAGPVAVDVVVVGDCVPTEATTALLQATREALVNAVAHGRPPVTVYLEVSDAAAEVFVRDRGDGFAMEDIASDRFGVRESILGRVRRRGGTADVTSRPGWGTEVRLRMPREPAPATPHASASAQGPDQAAARPDQAAARDGGPAAPGTVPPTVPGAPAPAAAPTRPDEGARP</sequence>
<dbReference type="InterPro" id="IPR003594">
    <property type="entry name" value="HATPase_dom"/>
</dbReference>
<dbReference type="PANTHER" id="PTHR24421">
    <property type="entry name" value="NITRATE/NITRITE SENSOR PROTEIN NARX-RELATED"/>
    <property type="match status" value="1"/>
</dbReference>
<dbReference type="InterPro" id="IPR036890">
    <property type="entry name" value="HATPase_C_sf"/>
</dbReference>
<dbReference type="SUPFAM" id="SSF55874">
    <property type="entry name" value="ATPase domain of HSP90 chaperone/DNA topoisomerase II/histidine kinase"/>
    <property type="match status" value="1"/>
</dbReference>
<evidence type="ECO:0000313" key="9">
    <source>
        <dbReference type="Proteomes" id="UP000248783"/>
    </source>
</evidence>
<dbReference type="EMBL" id="QKWH01000001">
    <property type="protein sequence ID" value="PZR54932.1"/>
    <property type="molecule type" value="Genomic_DNA"/>
</dbReference>
<evidence type="ECO:0000256" key="4">
    <source>
        <dbReference type="SAM" id="MobiDB-lite"/>
    </source>
</evidence>
<dbReference type="RefSeq" id="WP_111249296.1">
    <property type="nucleotide sequence ID" value="NZ_QKWH01000001.1"/>
</dbReference>
<name>A0A2W5WW65_9MICO</name>
<feature type="domain" description="Phage shock protein PspC N-terminal" evidence="7">
    <location>
        <begin position="16"/>
        <end position="71"/>
    </location>
</feature>
<reference evidence="8 9" key="1">
    <citation type="submission" date="2018-06" db="EMBL/GenBank/DDBJ databases">
        <title>Whole genome sequencing of a novel hydrocarbon degrading bacterial strain, PW21 isolated from oil contaminated produced water sample.</title>
        <authorList>
            <person name="Nagkirti P."/>
            <person name="Shaikh A."/>
            <person name="Gowdaman V."/>
            <person name="Engineer A.E."/>
            <person name="Dagar S."/>
            <person name="Dhakephalkar P.K."/>
        </authorList>
    </citation>
    <scope>NUCLEOTIDE SEQUENCE [LARGE SCALE GENOMIC DNA]</scope>
    <source>
        <strain evidence="8 9">PW21</strain>
    </source>
</reference>
<dbReference type="GO" id="GO:0000160">
    <property type="term" value="P:phosphorelay signal transduction system"/>
    <property type="evidence" value="ECO:0007669"/>
    <property type="project" value="UniProtKB-KW"/>
</dbReference>
<evidence type="ECO:0000256" key="3">
    <source>
        <dbReference type="ARBA" id="ARBA00023012"/>
    </source>
</evidence>
<comment type="caution">
    <text evidence="8">The sequence shown here is derived from an EMBL/GenBank/DDBJ whole genome shotgun (WGS) entry which is preliminary data.</text>
</comment>
<feature type="transmembrane region" description="Helical" evidence="5">
    <location>
        <begin position="107"/>
        <end position="127"/>
    </location>
</feature>
<keyword evidence="9" id="KW-1185">Reference proteome</keyword>
<feature type="compositionally biased region" description="Low complexity" evidence="4">
    <location>
        <begin position="433"/>
        <end position="464"/>
    </location>
</feature>
<dbReference type="Pfam" id="PF04024">
    <property type="entry name" value="PspC"/>
    <property type="match status" value="1"/>
</dbReference>
<feature type="transmembrane region" description="Helical" evidence="5">
    <location>
        <begin position="46"/>
        <end position="67"/>
    </location>
</feature>
<evidence type="ECO:0000256" key="5">
    <source>
        <dbReference type="SAM" id="Phobius"/>
    </source>
</evidence>
<keyword evidence="5" id="KW-1133">Transmembrane helix</keyword>
<dbReference type="GO" id="GO:0016301">
    <property type="term" value="F:kinase activity"/>
    <property type="evidence" value="ECO:0007669"/>
    <property type="project" value="UniProtKB-KW"/>
</dbReference>
<dbReference type="InterPro" id="IPR007168">
    <property type="entry name" value="Phageshock_PspC_N"/>
</dbReference>
<keyword evidence="2 8" id="KW-0418">Kinase</keyword>
<dbReference type="Proteomes" id="UP000248783">
    <property type="component" value="Unassembled WGS sequence"/>
</dbReference>
<dbReference type="Gene3D" id="3.30.565.10">
    <property type="entry name" value="Histidine kinase-like ATPase, C-terminal domain"/>
    <property type="match status" value="1"/>
</dbReference>
<evidence type="ECO:0000259" key="7">
    <source>
        <dbReference type="Pfam" id="PF04024"/>
    </source>
</evidence>
<keyword evidence="5" id="KW-0472">Membrane</keyword>
<feature type="transmembrane region" description="Helical" evidence="5">
    <location>
        <begin position="172"/>
        <end position="191"/>
    </location>
</feature>
<dbReference type="AlphaFoldDB" id="A0A2W5WW65"/>
<proteinExistence type="predicted"/>
<feature type="domain" description="Histidine kinase/HSP90-like ATPase" evidence="6">
    <location>
        <begin position="339"/>
        <end position="428"/>
    </location>
</feature>